<dbReference type="PANTHER" id="PTHR43736:SF1">
    <property type="entry name" value="DIHYDRONEOPTERIN TRIPHOSPHATE DIPHOSPHATASE"/>
    <property type="match status" value="1"/>
</dbReference>
<reference evidence="6 7" key="2">
    <citation type="submission" date="2016-11" db="EMBL/GenBank/DDBJ databases">
        <authorList>
            <person name="Jaros S."/>
            <person name="Januszkiewicz K."/>
            <person name="Wedrychowicz H."/>
        </authorList>
    </citation>
    <scope>NUCLEOTIDE SEQUENCE [LARGE SCALE GENOMIC DNA]</scope>
    <source>
        <strain evidence="6 7">DSM 22330</strain>
    </source>
</reference>
<dbReference type="PROSITE" id="PS00893">
    <property type="entry name" value="NUDIX_BOX"/>
    <property type="match status" value="1"/>
</dbReference>
<dbReference type="Pfam" id="PF00293">
    <property type="entry name" value="NUDIX"/>
    <property type="match status" value="1"/>
</dbReference>
<feature type="domain" description="Nudix hydrolase" evidence="4">
    <location>
        <begin position="5"/>
        <end position="161"/>
    </location>
</feature>
<keyword evidence="8" id="KW-1185">Reference proteome</keyword>
<dbReference type="CDD" id="cd04686">
    <property type="entry name" value="NUDIX_Hydrolase"/>
    <property type="match status" value="1"/>
</dbReference>
<dbReference type="PRINTS" id="PR00502">
    <property type="entry name" value="NUDIXFAMILY"/>
</dbReference>
<accession>A0A1K2HBE5</accession>
<dbReference type="Proteomes" id="UP000218979">
    <property type="component" value="Unassembled WGS sequence"/>
</dbReference>
<evidence type="ECO:0000313" key="6">
    <source>
        <dbReference type="EMBL" id="SFZ74055.1"/>
    </source>
</evidence>
<dbReference type="InterPro" id="IPR020476">
    <property type="entry name" value="Nudix_hydrolase"/>
</dbReference>
<dbReference type="Proteomes" id="UP000185655">
    <property type="component" value="Unassembled WGS sequence"/>
</dbReference>
<keyword evidence="2 3" id="KW-0378">Hydrolase</keyword>
<reference evidence="5 8" key="1">
    <citation type="submission" date="2014-12" db="EMBL/GenBank/DDBJ databases">
        <title>Draft genome sequences of 10 type strains of Lactococcus.</title>
        <authorList>
            <person name="Sun Z."/>
            <person name="Zhong Z."/>
            <person name="Liu W."/>
            <person name="Zhang W."/>
            <person name="Zhang H."/>
        </authorList>
    </citation>
    <scope>NUCLEOTIDE SEQUENCE [LARGE SCALE GENOMIC DNA]</scope>
    <source>
        <strain evidence="5 8">DSM 22330</strain>
    </source>
</reference>
<dbReference type="STRING" id="1122154.SAMN02746068_01080"/>
<evidence type="ECO:0000256" key="1">
    <source>
        <dbReference type="ARBA" id="ARBA00005582"/>
    </source>
</evidence>
<dbReference type="OrthoDB" id="369191at2"/>
<gene>
    <name evidence="5" type="ORF">RR45_GL000215</name>
    <name evidence="6" type="ORF">SAMN02746068_01080</name>
</gene>
<evidence type="ECO:0000259" key="4">
    <source>
        <dbReference type="PROSITE" id="PS51462"/>
    </source>
</evidence>
<evidence type="ECO:0000313" key="7">
    <source>
        <dbReference type="Proteomes" id="UP000185655"/>
    </source>
</evidence>
<evidence type="ECO:0000313" key="5">
    <source>
        <dbReference type="EMBL" id="PCS04896.1"/>
    </source>
</evidence>
<evidence type="ECO:0000256" key="3">
    <source>
        <dbReference type="RuleBase" id="RU003476"/>
    </source>
</evidence>
<comment type="similarity">
    <text evidence="1 3">Belongs to the Nudix hydrolase family.</text>
</comment>
<protein>
    <submittedName>
        <fullName evidence="6">ADP-ribose pyrophosphatase YjhB, NUDIX family</fullName>
    </submittedName>
    <submittedName>
        <fullName evidence="5">NUDIX hydrolase</fullName>
    </submittedName>
</protein>
<dbReference type="SUPFAM" id="SSF55811">
    <property type="entry name" value="Nudix"/>
    <property type="match status" value="1"/>
</dbReference>
<dbReference type="EMBL" id="FPKS01000004">
    <property type="protein sequence ID" value="SFZ74055.1"/>
    <property type="molecule type" value="Genomic_DNA"/>
</dbReference>
<dbReference type="Gene3D" id="3.90.79.10">
    <property type="entry name" value="Nucleoside Triphosphate Pyrophosphohydrolase"/>
    <property type="match status" value="1"/>
</dbReference>
<evidence type="ECO:0000256" key="2">
    <source>
        <dbReference type="ARBA" id="ARBA00022801"/>
    </source>
</evidence>
<organism evidence="6 7">
    <name type="scientific">Pseudolactococcus chungangensis CAU 28 = DSM 22330</name>
    <dbReference type="NCBI Taxonomy" id="1122154"/>
    <lineage>
        <taxon>Bacteria</taxon>
        <taxon>Bacillati</taxon>
        <taxon>Bacillota</taxon>
        <taxon>Bacilli</taxon>
        <taxon>Lactobacillales</taxon>
        <taxon>Streptococcaceae</taxon>
        <taxon>Pseudolactococcus</taxon>
    </lineage>
</organism>
<dbReference type="AlphaFoldDB" id="A0A1K2HBE5"/>
<dbReference type="InterPro" id="IPR015797">
    <property type="entry name" value="NUDIX_hydrolase-like_dom_sf"/>
</dbReference>
<dbReference type="InterPro" id="IPR020084">
    <property type="entry name" value="NUDIX_hydrolase_CS"/>
</dbReference>
<sequence length="161" mass="18206">MKNISNHFGVYGVFVKDDKLLCINKTAGPYQNRYDLPGGSQEVGESLSETLVREVKEETGFPVIGYDNNRVYDAFVKPYNDVKTVHHIFAVYDIELDFENPTTIPSQVIDGDNDSDGTAFIAFDTINKTNASPLILKIVDEIHKKEGYLDRSDFLDWHIKA</sequence>
<dbReference type="EMBL" id="JXJT01000001">
    <property type="protein sequence ID" value="PCS04896.1"/>
    <property type="molecule type" value="Genomic_DNA"/>
</dbReference>
<dbReference type="PANTHER" id="PTHR43736">
    <property type="entry name" value="ADP-RIBOSE PYROPHOSPHATASE"/>
    <property type="match status" value="1"/>
</dbReference>
<name>A0A1K2HBE5_9LACT</name>
<dbReference type="RefSeq" id="WP_031366149.1">
    <property type="nucleotide sequence ID" value="NZ_FPKS01000004.1"/>
</dbReference>
<dbReference type="InterPro" id="IPR000086">
    <property type="entry name" value="NUDIX_hydrolase_dom"/>
</dbReference>
<proteinExistence type="inferred from homology"/>
<evidence type="ECO:0000313" key="8">
    <source>
        <dbReference type="Proteomes" id="UP000218979"/>
    </source>
</evidence>
<dbReference type="PROSITE" id="PS51462">
    <property type="entry name" value="NUDIX"/>
    <property type="match status" value="1"/>
</dbReference>
<dbReference type="GO" id="GO:0016787">
    <property type="term" value="F:hydrolase activity"/>
    <property type="evidence" value="ECO:0007669"/>
    <property type="project" value="UniProtKB-KW"/>
</dbReference>